<feature type="non-terminal residue" evidence="2">
    <location>
        <position position="154"/>
    </location>
</feature>
<feature type="transmembrane region" description="Helical" evidence="1">
    <location>
        <begin position="26"/>
        <end position="45"/>
    </location>
</feature>
<dbReference type="EMBL" id="JAWWNJ010000001">
    <property type="protein sequence ID" value="KAK7063482.1"/>
    <property type="molecule type" value="Genomic_DNA"/>
</dbReference>
<keyword evidence="3" id="KW-1185">Reference proteome</keyword>
<dbReference type="AlphaFoldDB" id="A0AAW0ECU8"/>
<sequence length="154" mass="17408">MGSSSVEAWYTFRAEPLELSTTQDTPLLACHTFLVYALGLGNLILQPHIALLYSIGVSSCTRTSRPCCKRLKLRHSMPTPHILLDETASAPDVSRFHHVSYRLRARRISSSFTFRLEPQRCITHPALCQSQRSERARSPWWNVSLVAVCISLRA</sequence>
<keyword evidence="1" id="KW-0472">Membrane</keyword>
<protein>
    <submittedName>
        <fullName evidence="2">Uncharacterized protein</fullName>
    </submittedName>
</protein>
<keyword evidence="1" id="KW-1133">Transmembrane helix</keyword>
<proteinExistence type="predicted"/>
<evidence type="ECO:0000313" key="2">
    <source>
        <dbReference type="EMBL" id="KAK7063482.1"/>
    </source>
</evidence>
<organism evidence="2 3">
    <name type="scientific">Favolaschia claudopus</name>
    <dbReference type="NCBI Taxonomy" id="2862362"/>
    <lineage>
        <taxon>Eukaryota</taxon>
        <taxon>Fungi</taxon>
        <taxon>Dikarya</taxon>
        <taxon>Basidiomycota</taxon>
        <taxon>Agaricomycotina</taxon>
        <taxon>Agaricomycetes</taxon>
        <taxon>Agaricomycetidae</taxon>
        <taxon>Agaricales</taxon>
        <taxon>Marasmiineae</taxon>
        <taxon>Mycenaceae</taxon>
        <taxon>Favolaschia</taxon>
    </lineage>
</organism>
<evidence type="ECO:0000313" key="3">
    <source>
        <dbReference type="Proteomes" id="UP001362999"/>
    </source>
</evidence>
<comment type="caution">
    <text evidence="2">The sequence shown here is derived from an EMBL/GenBank/DDBJ whole genome shotgun (WGS) entry which is preliminary data.</text>
</comment>
<dbReference type="Proteomes" id="UP001362999">
    <property type="component" value="Unassembled WGS sequence"/>
</dbReference>
<gene>
    <name evidence="2" type="ORF">R3P38DRAFT_3249110</name>
</gene>
<evidence type="ECO:0000256" key="1">
    <source>
        <dbReference type="SAM" id="Phobius"/>
    </source>
</evidence>
<accession>A0AAW0ECU8</accession>
<name>A0AAW0ECU8_9AGAR</name>
<keyword evidence="1" id="KW-0812">Transmembrane</keyword>
<reference evidence="2 3" key="1">
    <citation type="journal article" date="2024" name="J Genomics">
        <title>Draft genome sequencing and assembly of Favolaschia claudopus CIRM-BRFM 2984 isolated from oak limbs.</title>
        <authorList>
            <person name="Navarro D."/>
            <person name="Drula E."/>
            <person name="Chaduli D."/>
            <person name="Cazenave R."/>
            <person name="Ahrendt S."/>
            <person name="Wang J."/>
            <person name="Lipzen A."/>
            <person name="Daum C."/>
            <person name="Barry K."/>
            <person name="Grigoriev I.V."/>
            <person name="Favel A."/>
            <person name="Rosso M.N."/>
            <person name="Martin F."/>
        </authorList>
    </citation>
    <scope>NUCLEOTIDE SEQUENCE [LARGE SCALE GENOMIC DNA]</scope>
    <source>
        <strain evidence="2 3">CIRM-BRFM 2984</strain>
    </source>
</reference>